<keyword evidence="3" id="KW-1185">Reference proteome</keyword>
<sequence>MSKKNISGRKDELLILERVLLSPEPEFMVIYGRRRVGKTWLVREFFGEMICFELTGMHKASLEEQLTNFAQSLAKATGITVELKRPSSWSEAFSQLERFLESSFQRKNGKKQVLFLDELPWLNTPRSKFLSALEHFWNSFGSRQRNLILIVCGSAASWMLQHIVRAKGGLHNRLTRQIRLLPFTLPETEEFLLKRGIKLTRYQIVELSMAMGGVPFYLMQAEPGLSAAQIIDRVCFSPTGLLRHEYEKLYASLFDESELHMTIVALLSKKRSGLTRNEILTFAKITTGGRLTHILEELEESGFIESRIPFGKKGQDSLYWLADEFTLFYFSWIKPLGKKKVDAGYWLSRQSDPARNAWAGFAFETVCLKHVRALKAALGIAMVETSEGPWRYQPTGESSLPGVLIDLLLDRRDASINLCEMKFSQSEFTIDDAYAKKLRQKITVFREVTGTRKNIFLTMVTTYGITDNAWSQELHPDNLTLDALF</sequence>
<name>B4SFE0_PELPB</name>
<dbReference type="Pfam" id="PF01637">
    <property type="entry name" value="ATPase_2"/>
    <property type="match status" value="1"/>
</dbReference>
<evidence type="ECO:0000259" key="1">
    <source>
        <dbReference type="Pfam" id="PF01637"/>
    </source>
</evidence>
<dbReference type="OrthoDB" id="9813134at2"/>
<evidence type="ECO:0000313" key="3">
    <source>
        <dbReference type="Proteomes" id="UP000002724"/>
    </source>
</evidence>
<dbReference type="KEGG" id="pph:Ppha_2557"/>
<organism evidence="2 3">
    <name type="scientific">Pelodictyon phaeoclathratiforme (strain DSM 5477 / BU-1)</name>
    <dbReference type="NCBI Taxonomy" id="324925"/>
    <lineage>
        <taxon>Bacteria</taxon>
        <taxon>Pseudomonadati</taxon>
        <taxon>Chlorobiota</taxon>
        <taxon>Chlorobiia</taxon>
        <taxon>Chlorobiales</taxon>
        <taxon>Chlorobiaceae</taxon>
        <taxon>Chlorobium/Pelodictyon group</taxon>
        <taxon>Pelodictyon</taxon>
    </lineage>
</organism>
<protein>
    <submittedName>
        <fullName evidence="2">ATPase</fullName>
    </submittedName>
</protein>
<dbReference type="Proteomes" id="UP000002724">
    <property type="component" value="Chromosome"/>
</dbReference>
<dbReference type="SUPFAM" id="SSF52540">
    <property type="entry name" value="P-loop containing nucleoside triphosphate hydrolases"/>
    <property type="match status" value="1"/>
</dbReference>
<feature type="domain" description="ATPase" evidence="1">
    <location>
        <begin position="9"/>
        <end position="219"/>
    </location>
</feature>
<dbReference type="PANTHER" id="PTHR34704">
    <property type="entry name" value="ATPASE"/>
    <property type="match status" value="1"/>
</dbReference>
<proteinExistence type="predicted"/>
<dbReference type="InterPro" id="IPR027417">
    <property type="entry name" value="P-loop_NTPase"/>
</dbReference>
<dbReference type="RefSeq" id="WP_012509192.1">
    <property type="nucleotide sequence ID" value="NC_011060.1"/>
</dbReference>
<dbReference type="PANTHER" id="PTHR34704:SF1">
    <property type="entry name" value="ATPASE"/>
    <property type="match status" value="1"/>
</dbReference>
<accession>B4SFE0</accession>
<evidence type="ECO:0000313" key="2">
    <source>
        <dbReference type="EMBL" id="ACF44719.1"/>
    </source>
</evidence>
<dbReference type="AlphaFoldDB" id="B4SFE0"/>
<dbReference type="EMBL" id="CP001110">
    <property type="protein sequence ID" value="ACF44719.1"/>
    <property type="molecule type" value="Genomic_DNA"/>
</dbReference>
<dbReference type="InterPro" id="IPR011579">
    <property type="entry name" value="ATPase_dom"/>
</dbReference>
<gene>
    <name evidence="2" type="ordered locus">Ppha_2557</name>
</gene>
<dbReference type="HOGENOM" id="CLU_041137_2_0_10"/>
<dbReference type="eggNOG" id="COG1672">
    <property type="taxonomic scope" value="Bacteria"/>
</dbReference>
<dbReference type="GO" id="GO:0005524">
    <property type="term" value="F:ATP binding"/>
    <property type="evidence" value="ECO:0007669"/>
    <property type="project" value="InterPro"/>
</dbReference>
<dbReference type="Gene3D" id="3.40.50.300">
    <property type="entry name" value="P-loop containing nucleotide triphosphate hydrolases"/>
    <property type="match status" value="1"/>
</dbReference>
<dbReference type="STRING" id="324925.Ppha_2557"/>
<reference evidence="2 3" key="1">
    <citation type="submission" date="2008-06" db="EMBL/GenBank/DDBJ databases">
        <title>Complete sequence of Pelodictyon phaeoclathratiforme BU-1.</title>
        <authorList>
            <consortium name="US DOE Joint Genome Institute"/>
            <person name="Lucas S."/>
            <person name="Copeland A."/>
            <person name="Lapidus A."/>
            <person name="Glavina del Rio T."/>
            <person name="Dalin E."/>
            <person name="Tice H."/>
            <person name="Bruce D."/>
            <person name="Goodwin L."/>
            <person name="Pitluck S."/>
            <person name="Schmutz J."/>
            <person name="Larimer F."/>
            <person name="Land M."/>
            <person name="Hauser L."/>
            <person name="Kyrpides N."/>
            <person name="Mikhailova N."/>
            <person name="Liu Z."/>
            <person name="Li T."/>
            <person name="Zhao F."/>
            <person name="Overmann J."/>
            <person name="Bryant D.A."/>
            <person name="Richardson P."/>
        </authorList>
    </citation>
    <scope>NUCLEOTIDE SEQUENCE [LARGE SCALE GENOMIC DNA]</scope>
    <source>
        <strain evidence="3">DSM 5477 / BU-1</strain>
    </source>
</reference>